<dbReference type="Proteomes" id="UP000236268">
    <property type="component" value="Unassembled WGS sequence"/>
</dbReference>
<dbReference type="Proteomes" id="UP000027186">
    <property type="component" value="Plasmid AbAZ39_p3"/>
</dbReference>
<evidence type="ECO:0000313" key="3">
    <source>
        <dbReference type="EMBL" id="PNQ94764.1"/>
    </source>
</evidence>
<dbReference type="PANTHER" id="PTHR33498:SF1">
    <property type="entry name" value="TRANSPOSASE FOR INSERTION SEQUENCE ELEMENT IS1557"/>
    <property type="match status" value="1"/>
</dbReference>
<protein>
    <recommendedName>
        <fullName evidence="1">Transposase IS204/IS1001/IS1096/IS1165 DDE domain-containing protein</fullName>
    </recommendedName>
</protein>
<organism evidence="2 4">
    <name type="scientific">Azospirillum argentinense</name>
    <dbReference type="NCBI Taxonomy" id="2970906"/>
    <lineage>
        <taxon>Bacteria</taxon>
        <taxon>Pseudomonadati</taxon>
        <taxon>Pseudomonadota</taxon>
        <taxon>Alphaproteobacteria</taxon>
        <taxon>Rhodospirillales</taxon>
        <taxon>Azospirillaceae</taxon>
        <taxon>Azospirillum</taxon>
    </lineage>
</organism>
<sequence length="101" mass="10985">MPTSADTVLRLVRALPLPECAPPSVLGVDDWALRKGRSYGTILVDLKARRVVDLLPDRTAQTLTDWLNDRDTVTVIARDRSTEYARGSALGAPGAVQVADR</sequence>
<dbReference type="InterPro" id="IPR002560">
    <property type="entry name" value="Transposase_DDE"/>
</dbReference>
<dbReference type="InterPro" id="IPR047951">
    <property type="entry name" value="Transpos_ISL3"/>
</dbReference>
<dbReference type="AlphaFoldDB" id="A0A060DPL4"/>
<dbReference type="EMBL" id="CP007796">
    <property type="protein sequence ID" value="AIB15801.1"/>
    <property type="molecule type" value="Genomic_DNA"/>
</dbReference>
<evidence type="ECO:0000313" key="5">
    <source>
        <dbReference type="Proteomes" id="UP000236268"/>
    </source>
</evidence>
<dbReference type="KEGG" id="abq:ABAZ39_28500"/>
<reference evidence="3 5" key="2">
    <citation type="submission" date="2018-01" db="EMBL/GenBank/DDBJ databases">
        <title>Whole genome sequence of Azospirillum brasilense REC3 isolated from strawberry roots.</title>
        <authorList>
            <person name="Fontana C.A."/>
            <person name="Salazar S.M."/>
            <person name="Bassi D."/>
            <person name="Puglisi E."/>
            <person name="Lovaisa N.C."/>
            <person name="Toffoli L.M."/>
            <person name="Pedraza R."/>
            <person name="Cocconcelli P.S."/>
        </authorList>
    </citation>
    <scope>NUCLEOTIDE SEQUENCE [LARGE SCALE GENOMIC DNA]</scope>
    <source>
        <strain evidence="3 5">REC3</strain>
        <plasmid evidence="3">p57unnamed</plasmid>
    </source>
</reference>
<geneLocation type="plasmid" evidence="2 4">
    <name>AbAZ39_p3</name>
</geneLocation>
<gene>
    <name evidence="2" type="ORF">ABAZ39_28500</name>
    <name evidence="3" type="ORF">C1S70_32530</name>
</gene>
<keyword evidence="2" id="KW-0614">Plasmid</keyword>
<name>A0A060DPL4_9PROT</name>
<proteinExistence type="predicted"/>
<dbReference type="PANTHER" id="PTHR33498">
    <property type="entry name" value="TRANSPOSASE FOR INSERTION SEQUENCE ELEMENT IS1557"/>
    <property type="match status" value="1"/>
</dbReference>
<accession>A0A2K1FQI9</accession>
<accession>A0A060DPL4</accession>
<dbReference type="EMBL" id="POWG01000083">
    <property type="protein sequence ID" value="PNQ94764.1"/>
    <property type="molecule type" value="Genomic_DNA"/>
</dbReference>
<dbReference type="Pfam" id="PF01610">
    <property type="entry name" value="DDE_Tnp_ISL3"/>
    <property type="match status" value="1"/>
</dbReference>
<feature type="domain" description="Transposase IS204/IS1001/IS1096/IS1165 DDE" evidence="1">
    <location>
        <begin position="26"/>
        <end position="101"/>
    </location>
</feature>
<evidence type="ECO:0000313" key="4">
    <source>
        <dbReference type="Proteomes" id="UP000027186"/>
    </source>
</evidence>
<evidence type="ECO:0000313" key="2">
    <source>
        <dbReference type="EMBL" id="AIB15801.1"/>
    </source>
</evidence>
<geneLocation type="plasmid" evidence="3">
    <name>p57unnamed</name>
</geneLocation>
<reference evidence="2 4" key="1">
    <citation type="journal article" date="2014" name="Genome Announc.">
        <title>Complete Genome Sequence of the Model Rhizosphere Strain Azospirillum brasilense Az39, Successfully Applied in Agriculture.</title>
        <authorList>
            <person name="Rivera D."/>
            <person name="Revale S."/>
            <person name="Molina R."/>
            <person name="Gualpa J."/>
            <person name="Puente M."/>
            <person name="Maroniche G."/>
            <person name="Paris G."/>
            <person name="Baker D."/>
            <person name="Clavijo B."/>
            <person name="McLay K."/>
            <person name="Spaepen S."/>
            <person name="Perticari A."/>
            <person name="Vazquez M."/>
            <person name="Wisniewski-Dye F."/>
            <person name="Watkins C."/>
            <person name="Martinez-Abarca F."/>
            <person name="Vanderleyden J."/>
            <person name="Cassan F."/>
        </authorList>
    </citation>
    <scope>NUCLEOTIDE SEQUENCE [LARGE SCALE GENOMIC DNA]</scope>
    <source>
        <strain evidence="2 4">Az39</strain>
        <plasmid evidence="2">AbAZ39_p3</plasmid>
    </source>
</reference>
<evidence type="ECO:0000259" key="1">
    <source>
        <dbReference type="Pfam" id="PF01610"/>
    </source>
</evidence>